<dbReference type="InterPro" id="IPR006145">
    <property type="entry name" value="PsdUridine_synth_RsuA/RluA"/>
</dbReference>
<comment type="similarity">
    <text evidence="1 4">Belongs to the pseudouridine synthase RsuA family.</text>
</comment>
<keyword evidence="7" id="KW-1185">Reference proteome</keyword>
<dbReference type="RefSeq" id="WP_270895459.1">
    <property type="nucleotide sequence ID" value="NZ_JBHSPF010000045.1"/>
</dbReference>
<dbReference type="PROSITE" id="PS01149">
    <property type="entry name" value="PSI_RSU"/>
    <property type="match status" value="1"/>
</dbReference>
<dbReference type="PANTHER" id="PTHR47683:SF2">
    <property type="entry name" value="RNA-BINDING S4 DOMAIN-CONTAINING PROTEIN"/>
    <property type="match status" value="1"/>
</dbReference>
<feature type="domain" description="RNA-binding S4" evidence="5">
    <location>
        <begin position="2"/>
        <end position="65"/>
    </location>
</feature>
<dbReference type="InterPro" id="IPR018496">
    <property type="entry name" value="PsdUridine_synth_RsuA/RluB_CS"/>
</dbReference>
<dbReference type="InterPro" id="IPR050343">
    <property type="entry name" value="RsuA_PseudoU_synthase"/>
</dbReference>
<protein>
    <recommendedName>
        <fullName evidence="4">Pseudouridine synthase</fullName>
        <ecNumber evidence="4">5.4.99.-</ecNumber>
    </recommendedName>
</protein>
<reference evidence="7" key="1">
    <citation type="journal article" date="2019" name="Int. J. Syst. Evol. Microbiol.">
        <title>The Global Catalogue of Microorganisms (GCM) 10K type strain sequencing project: providing services to taxonomists for standard genome sequencing and annotation.</title>
        <authorList>
            <consortium name="The Broad Institute Genomics Platform"/>
            <consortium name="The Broad Institute Genome Sequencing Center for Infectious Disease"/>
            <person name="Wu L."/>
            <person name="Ma J."/>
        </authorList>
    </citation>
    <scope>NUCLEOTIDE SEQUENCE [LARGE SCALE GENOMIC DNA]</scope>
    <source>
        <strain evidence="7">CGMCC 1.15790</strain>
    </source>
</reference>
<dbReference type="InterPro" id="IPR000748">
    <property type="entry name" value="PsdUridine_synth_RsuA/RluB/E/F"/>
</dbReference>
<evidence type="ECO:0000256" key="3">
    <source>
        <dbReference type="PROSITE-ProRule" id="PRU00182"/>
    </source>
</evidence>
<organism evidence="6 7">
    <name type="scientific">Aliibacillus thermotolerans</name>
    <dbReference type="NCBI Taxonomy" id="1834418"/>
    <lineage>
        <taxon>Bacteria</taxon>
        <taxon>Bacillati</taxon>
        <taxon>Bacillota</taxon>
        <taxon>Bacilli</taxon>
        <taxon>Bacillales</taxon>
        <taxon>Bacillaceae</taxon>
        <taxon>Aliibacillus</taxon>
    </lineage>
</organism>
<dbReference type="InterPro" id="IPR020094">
    <property type="entry name" value="TruA/RsuA/RluB/E/F_N"/>
</dbReference>
<evidence type="ECO:0000256" key="2">
    <source>
        <dbReference type="ARBA" id="ARBA00023235"/>
    </source>
</evidence>
<dbReference type="InterPro" id="IPR042092">
    <property type="entry name" value="PsdUridine_s_RsuA/RluB/E/F_cat"/>
</dbReference>
<dbReference type="SUPFAM" id="SSF55174">
    <property type="entry name" value="Alpha-L RNA-binding motif"/>
    <property type="match status" value="1"/>
</dbReference>
<dbReference type="Proteomes" id="UP001596143">
    <property type="component" value="Unassembled WGS sequence"/>
</dbReference>
<keyword evidence="3" id="KW-0694">RNA-binding</keyword>
<evidence type="ECO:0000256" key="1">
    <source>
        <dbReference type="ARBA" id="ARBA00008348"/>
    </source>
</evidence>
<accession>A0ABW0U696</accession>
<dbReference type="PANTHER" id="PTHR47683">
    <property type="entry name" value="PSEUDOURIDINE SYNTHASE FAMILY PROTEIN-RELATED"/>
    <property type="match status" value="1"/>
</dbReference>
<dbReference type="CDD" id="cd00165">
    <property type="entry name" value="S4"/>
    <property type="match status" value="1"/>
</dbReference>
<dbReference type="SUPFAM" id="SSF55120">
    <property type="entry name" value="Pseudouridine synthase"/>
    <property type="match status" value="1"/>
</dbReference>
<proteinExistence type="inferred from homology"/>
<evidence type="ECO:0000313" key="6">
    <source>
        <dbReference type="EMBL" id="MFC5628995.1"/>
    </source>
</evidence>
<dbReference type="NCBIfam" id="TIGR00093">
    <property type="entry name" value="pseudouridine synthase"/>
    <property type="match status" value="1"/>
</dbReference>
<dbReference type="CDD" id="cd02870">
    <property type="entry name" value="PseudoU_synth_RsuA_like"/>
    <property type="match status" value="1"/>
</dbReference>
<dbReference type="Gene3D" id="3.30.70.580">
    <property type="entry name" value="Pseudouridine synthase I, catalytic domain, N-terminal subdomain"/>
    <property type="match status" value="1"/>
</dbReference>
<dbReference type="EMBL" id="JBHSPF010000045">
    <property type="protein sequence ID" value="MFC5628995.1"/>
    <property type="molecule type" value="Genomic_DNA"/>
</dbReference>
<evidence type="ECO:0000256" key="4">
    <source>
        <dbReference type="RuleBase" id="RU003887"/>
    </source>
</evidence>
<dbReference type="EC" id="5.4.99.-" evidence="4"/>
<dbReference type="InterPro" id="IPR020103">
    <property type="entry name" value="PsdUridine_synth_cat_dom_sf"/>
</dbReference>
<gene>
    <name evidence="6" type="ORF">ACFPTR_08930</name>
</gene>
<comment type="caution">
    <text evidence="6">The sequence shown here is derived from an EMBL/GenBank/DDBJ whole genome shotgun (WGS) entry which is preliminary data.</text>
</comment>
<dbReference type="Gene3D" id="3.30.70.1560">
    <property type="entry name" value="Alpha-L RNA-binding motif"/>
    <property type="match status" value="1"/>
</dbReference>
<evidence type="ECO:0000313" key="7">
    <source>
        <dbReference type="Proteomes" id="UP001596143"/>
    </source>
</evidence>
<sequence length="239" mass="27202">MERLQKVIANAGITSRRKAEDFILQGRVKVNGQVVRKLGTKVKEKDVVEVDDVPIEKEEPVYYLFYKPRGVISAVADDRGREVVTDYFKEVEARIFPVGRLDYDTSGILLVTNDGEFAHLMMHPKSKIKKTYIAKVVGKPSKEALEALRRGIVIDGRKTAPAKVKLKSVRRKTNRSIVELTIHEGRYHQVRKMFETIGHPVEKLKREKYGFLTLDGLAPGEKRPLKPVEVKKLKDLVVT</sequence>
<name>A0ABW0U696_9BACI</name>
<dbReference type="PROSITE" id="PS50889">
    <property type="entry name" value="S4"/>
    <property type="match status" value="1"/>
</dbReference>
<dbReference type="Gene3D" id="3.10.290.10">
    <property type="entry name" value="RNA-binding S4 domain"/>
    <property type="match status" value="1"/>
</dbReference>
<dbReference type="Pfam" id="PF01479">
    <property type="entry name" value="S4"/>
    <property type="match status" value="1"/>
</dbReference>
<dbReference type="SMART" id="SM00363">
    <property type="entry name" value="S4"/>
    <property type="match status" value="1"/>
</dbReference>
<evidence type="ECO:0000259" key="5">
    <source>
        <dbReference type="SMART" id="SM00363"/>
    </source>
</evidence>
<dbReference type="Pfam" id="PF00849">
    <property type="entry name" value="PseudoU_synth_2"/>
    <property type="match status" value="1"/>
</dbReference>
<dbReference type="GO" id="GO:0016853">
    <property type="term" value="F:isomerase activity"/>
    <property type="evidence" value="ECO:0007669"/>
    <property type="project" value="UniProtKB-KW"/>
</dbReference>
<dbReference type="InterPro" id="IPR002942">
    <property type="entry name" value="S4_RNA-bd"/>
</dbReference>
<keyword evidence="2 4" id="KW-0413">Isomerase</keyword>
<dbReference type="InterPro" id="IPR036986">
    <property type="entry name" value="S4_RNA-bd_sf"/>
</dbReference>